<evidence type="ECO:0000259" key="1">
    <source>
        <dbReference type="Pfam" id="PF18495"/>
    </source>
</evidence>
<dbReference type="AlphaFoldDB" id="A0A6P0G4F9"/>
<protein>
    <submittedName>
        <fullName evidence="3">Antitoxin VbhA family protein</fullName>
    </submittedName>
</protein>
<dbReference type="Pfam" id="PF18495">
    <property type="entry name" value="VbhA"/>
    <property type="match status" value="1"/>
</dbReference>
<evidence type="ECO:0000313" key="3">
    <source>
        <dbReference type="EMBL" id="NEL77394.1"/>
    </source>
</evidence>
<dbReference type="Proteomes" id="UP000289372">
    <property type="component" value="Unassembled WGS sequence"/>
</dbReference>
<dbReference type="EMBL" id="JAAGYU010000062">
    <property type="protein sequence ID" value="NEL77394.1"/>
    <property type="molecule type" value="Genomic_DNA"/>
</dbReference>
<evidence type="ECO:0000313" key="7">
    <source>
        <dbReference type="Proteomes" id="UP000471082"/>
    </source>
</evidence>
<dbReference type="Proteomes" id="UP000035369">
    <property type="component" value="Unassembled WGS sequence"/>
</dbReference>
<organism evidence="3 7">
    <name type="scientific">Xanthomonas perforans</name>
    <dbReference type="NCBI Taxonomy" id="442694"/>
    <lineage>
        <taxon>Bacteria</taxon>
        <taxon>Pseudomonadati</taxon>
        <taxon>Pseudomonadota</taxon>
        <taxon>Gammaproteobacteria</taxon>
        <taxon>Lysobacterales</taxon>
        <taxon>Lysobacteraceae</taxon>
        <taxon>Xanthomonas</taxon>
    </lineage>
</organism>
<dbReference type="InterPro" id="IPR041535">
    <property type="entry name" value="VbhA"/>
</dbReference>
<name>A0A6P0G4F9_XANPE</name>
<proteinExistence type="predicted"/>
<comment type="caution">
    <text evidence="3">The sequence shown here is derived from an EMBL/GenBank/DDBJ whole genome shotgun (WGS) entry which is preliminary data.</text>
</comment>
<keyword evidence="5" id="KW-1185">Reference proteome</keyword>
<sequence length="115" mass="13165">MLEVNYTLRIDQNSRDRFNNAVKTKERHRNPSQVMRELMDAYADGRLVIEPSGPAKPSEDELRLRREAVEYAHGSVALEGFAVSRAAQDLAQRFMRGEISKEEFMAPSFDVVHGR</sequence>
<accession>A0A6P0G4F9</accession>
<dbReference type="EMBL" id="JZUY01000088">
    <property type="protein sequence ID" value="KLC00659.1"/>
    <property type="molecule type" value="Genomic_DNA"/>
</dbReference>
<evidence type="ECO:0000313" key="4">
    <source>
        <dbReference type="EMBL" id="RXD52959.1"/>
    </source>
</evidence>
<evidence type="ECO:0000313" key="6">
    <source>
        <dbReference type="Proteomes" id="UP000289372"/>
    </source>
</evidence>
<gene>
    <name evidence="4" type="ORF">DB769_13825</name>
    <name evidence="3" type="ORF">G3W61_14225</name>
    <name evidence="2" type="ORF">XP315_23860</name>
</gene>
<evidence type="ECO:0000313" key="5">
    <source>
        <dbReference type="Proteomes" id="UP000035369"/>
    </source>
</evidence>
<dbReference type="Gene3D" id="1.10.8.1050">
    <property type="entry name" value="Antitoxin VbhA-like"/>
    <property type="match status" value="1"/>
</dbReference>
<dbReference type="EMBL" id="PUUL01000078">
    <property type="protein sequence ID" value="RXD52959.1"/>
    <property type="molecule type" value="Genomic_DNA"/>
</dbReference>
<dbReference type="Proteomes" id="UP000471082">
    <property type="component" value="Unassembled WGS sequence"/>
</dbReference>
<evidence type="ECO:0000313" key="2">
    <source>
        <dbReference type="EMBL" id="KLC00659.1"/>
    </source>
</evidence>
<dbReference type="InterPro" id="IPR043038">
    <property type="entry name" value="VbhA_sf"/>
</dbReference>
<reference evidence="2 5" key="1">
    <citation type="submission" date="2015-02" db="EMBL/GenBank/DDBJ databases">
        <title>Whole genome sequencing of multiple isolates of three species of pepper and tomato-infecting xanthomonads reveals genetic diversity in field strains and pinpoints effectors responsible for host specificity.</title>
        <authorList>
            <person name="Schwartz A."/>
            <person name="Dahlbeck D."/>
            <person name="Staskawicz B."/>
            <person name="Bart R."/>
            <person name="Potnis N."/>
            <person name="Minsavage G."/>
            <person name="Timilsina S."/>
            <person name="Goss E."/>
            <person name="Jones J."/>
            <person name="Vallad G."/>
            <person name="Barak J."/>
            <person name="Miller S."/>
            <person name="Ritchie D."/>
            <person name="Martins J.Jr."/>
            <person name="Patane J.S."/>
            <person name="Setubal J.C."/>
        </authorList>
    </citation>
    <scope>NUCLEOTIDE SEQUENCE [LARGE SCALE GENOMIC DNA]</scope>
    <source>
        <strain evidence="2 5">Xp3-15</strain>
    </source>
</reference>
<dbReference type="InterPro" id="IPR033788">
    <property type="entry name" value="VbhA-like"/>
</dbReference>
<dbReference type="CDD" id="cd11586">
    <property type="entry name" value="VbhA_like"/>
    <property type="match status" value="1"/>
</dbReference>
<reference evidence="3 7" key="3">
    <citation type="submission" date="2019-11" db="EMBL/GenBank/DDBJ databases">
        <title>Genome-resolved metagenomics to study the prevalence of co-infection and intraspecific heterogeneity among plant pathogen metapopulations.</title>
        <authorList>
            <person name="Newberry E."/>
            <person name="Bhandari R."/>
            <person name="Kemble J."/>
            <person name="Sikora E."/>
            <person name="Potnis N."/>
        </authorList>
    </citation>
    <scope>NUCLEOTIDE SEQUENCE [LARGE SCALE GENOMIC DNA]</scope>
    <source>
        <strain evidence="3">Xp_Tom_Tuscaloosa_18b</strain>
    </source>
</reference>
<feature type="domain" description="Antitoxin VbhA" evidence="1">
    <location>
        <begin position="65"/>
        <end position="104"/>
    </location>
</feature>
<reference evidence="4 6" key="2">
    <citation type="submission" date="2018-02" db="EMBL/GenBank/DDBJ databases">
        <title>Characterization of Xanthomonas diversity in transplant houses and field plants.</title>
        <authorList>
            <person name="Abrahamian P."/>
            <person name="Timilsina S."/>
            <person name="Minsavage G.V."/>
            <person name="Goss E.M."/>
            <person name="Jones J.B."/>
            <person name="Vallad G.E."/>
        </authorList>
    </citation>
    <scope>NUCLEOTIDE SEQUENCE [LARGE SCALE GENOMIC DNA]</scope>
    <source>
        <strain evidence="4 6">GEV2132</strain>
    </source>
</reference>